<dbReference type="PANTHER" id="PTHR11537">
    <property type="entry name" value="VOLTAGE-GATED POTASSIUM CHANNEL"/>
    <property type="match status" value="1"/>
</dbReference>
<evidence type="ECO:0000313" key="17">
    <source>
        <dbReference type="Proteomes" id="UP000645828"/>
    </source>
</evidence>
<dbReference type="Proteomes" id="UP000645828">
    <property type="component" value="Unassembled WGS sequence"/>
</dbReference>
<keyword evidence="6" id="KW-0851">Voltage-gated channel</keyword>
<keyword evidence="9" id="KW-0406">Ion transport</keyword>
<dbReference type="Pfam" id="PF07885">
    <property type="entry name" value="Ion_trans_2"/>
    <property type="match status" value="1"/>
</dbReference>
<accession>A0A811YR55</accession>
<feature type="domain" description="Potassium channel" evidence="14">
    <location>
        <begin position="361"/>
        <end position="411"/>
    </location>
</feature>
<dbReference type="InterPro" id="IPR028325">
    <property type="entry name" value="VG_K_chnl"/>
</dbReference>
<evidence type="ECO:0000256" key="5">
    <source>
        <dbReference type="ARBA" id="ARBA00022826"/>
    </source>
</evidence>
<evidence type="ECO:0000256" key="12">
    <source>
        <dbReference type="SAM" id="MobiDB-lite"/>
    </source>
</evidence>
<sequence>MIHTPTDNVGHTSELQRRSVLLHRFSALPAPGAPSLCRRCPERAWPRLGPWPCAPSAGGRRVSAPTWAAAGLSPQPWSACGLRGHDEVLRACDDEVLRPQPVRLLRPRGAAARGKPRLLRALRRRRRAGGQGPGRDEARLERCCLRQLRRREEGAAEARGAAGEPRGPAGRPGSSPAWPPPSWPPRRSLRPSTTPDPDIHPRGGEAGRAAGRRGAGAGGGRGGAGAEGECSPKRHGLFVLETVCVAWFSFEFLLRSLQAESKCAFLRTPLNIFDILAILPFYVSLLCSWGWRRGAWAPSRGARRCWCARGWGCGCCGHCTCSSSCAWRAPRWGCARSGSRCATAPLPRELGARRDFSSEPASCWLAVISVTTVGYGDMVPRSLPGQVVALSSILGGILLMAFPVTSIFHTFSRSYCELKEQQQCAASPAPALRKDSTRSATAMGDSWPGQAARVKAGSPCPGVYRTAARAQRPCPTSRSSALPSPPPLEPFACGSSPHGPDRSLAPGAGEKRPAPRPVSPVPFSPTSLRIRLCPETPSE</sequence>
<feature type="region of interest" description="Disordered" evidence="12">
    <location>
        <begin position="107"/>
        <end position="137"/>
    </location>
</feature>
<dbReference type="InterPro" id="IPR005821">
    <property type="entry name" value="Ion_trans_dom"/>
</dbReference>
<dbReference type="EMBL" id="CAJHUB010000765">
    <property type="protein sequence ID" value="CAD7688323.1"/>
    <property type="molecule type" value="Genomic_DNA"/>
</dbReference>
<gene>
    <name evidence="15" type="ORF">NYPRO_LOCUS11993</name>
    <name evidence="16" type="ORF">NYPRO_LOCUS21116</name>
</gene>
<evidence type="ECO:0000256" key="4">
    <source>
        <dbReference type="ARBA" id="ARBA00022692"/>
    </source>
</evidence>
<dbReference type="GO" id="GO:0008076">
    <property type="term" value="C:voltage-gated potassium channel complex"/>
    <property type="evidence" value="ECO:0007669"/>
    <property type="project" value="InterPro"/>
</dbReference>
<evidence type="ECO:0000259" key="13">
    <source>
        <dbReference type="Pfam" id="PF00520"/>
    </source>
</evidence>
<comment type="subcellular location">
    <subcellularLocation>
        <location evidence="1">Membrane</location>
        <topology evidence="1">Multi-pass membrane protein</topology>
    </subcellularLocation>
</comment>
<comment type="caution">
    <text evidence="15">The sequence shown here is derived from an EMBL/GenBank/DDBJ whole genome shotgun (WGS) entry which is preliminary data.</text>
</comment>
<dbReference type="PRINTS" id="PR00169">
    <property type="entry name" value="KCHANNEL"/>
</dbReference>
<keyword evidence="7" id="KW-0630">Potassium</keyword>
<evidence type="ECO:0000256" key="2">
    <source>
        <dbReference type="ARBA" id="ARBA00022448"/>
    </source>
</evidence>
<evidence type="ECO:0000256" key="8">
    <source>
        <dbReference type="ARBA" id="ARBA00022989"/>
    </source>
</evidence>
<dbReference type="PANTHER" id="PTHR11537:SF90">
    <property type="entry name" value="POTASSIUM VOLTAGE-GATED CHANNEL SUBFAMILY G MEMBER 2"/>
    <property type="match status" value="1"/>
</dbReference>
<evidence type="ECO:0000256" key="11">
    <source>
        <dbReference type="ARBA" id="ARBA00023303"/>
    </source>
</evidence>
<dbReference type="Pfam" id="PF00520">
    <property type="entry name" value="Ion_trans"/>
    <property type="match status" value="1"/>
</dbReference>
<evidence type="ECO:0000313" key="15">
    <source>
        <dbReference type="EMBL" id="CAD7679194.1"/>
    </source>
</evidence>
<keyword evidence="10" id="KW-0472">Membrane</keyword>
<feature type="region of interest" description="Disordered" evidence="12">
    <location>
        <begin position="468"/>
        <end position="539"/>
    </location>
</feature>
<dbReference type="Gene3D" id="1.20.120.350">
    <property type="entry name" value="Voltage-gated potassium channels. Chain C"/>
    <property type="match status" value="1"/>
</dbReference>
<feature type="compositionally biased region" description="Basic residues" evidence="12">
    <location>
        <begin position="114"/>
        <end position="128"/>
    </location>
</feature>
<keyword evidence="17" id="KW-1185">Reference proteome</keyword>
<dbReference type="EMBL" id="CAJHUB010000711">
    <property type="protein sequence ID" value="CAD7679194.1"/>
    <property type="molecule type" value="Genomic_DNA"/>
</dbReference>
<protein>
    <submittedName>
        <fullName evidence="15">(raccoon dog) hypothetical protein</fullName>
    </submittedName>
</protein>
<keyword evidence="4" id="KW-0812">Transmembrane</keyword>
<evidence type="ECO:0000256" key="1">
    <source>
        <dbReference type="ARBA" id="ARBA00004141"/>
    </source>
</evidence>
<name>A0A811YR55_NYCPR</name>
<evidence type="ECO:0000259" key="14">
    <source>
        <dbReference type="Pfam" id="PF07885"/>
    </source>
</evidence>
<evidence type="ECO:0000313" key="16">
    <source>
        <dbReference type="EMBL" id="CAD7688323.1"/>
    </source>
</evidence>
<dbReference type="Gene3D" id="1.10.287.70">
    <property type="match status" value="1"/>
</dbReference>
<feature type="compositionally biased region" description="Gly residues" evidence="12">
    <location>
        <begin position="213"/>
        <end position="226"/>
    </location>
</feature>
<proteinExistence type="predicted"/>
<keyword evidence="2" id="KW-0813">Transport</keyword>
<feature type="region of interest" description="Disordered" evidence="12">
    <location>
        <begin position="154"/>
        <end position="228"/>
    </location>
</feature>
<keyword evidence="5" id="KW-0631">Potassium channel</keyword>
<evidence type="ECO:0000256" key="10">
    <source>
        <dbReference type="ARBA" id="ARBA00023136"/>
    </source>
</evidence>
<evidence type="ECO:0000256" key="9">
    <source>
        <dbReference type="ARBA" id="ARBA00023065"/>
    </source>
</evidence>
<feature type="region of interest" description="Disordered" evidence="12">
    <location>
        <begin position="427"/>
        <end position="454"/>
    </location>
</feature>
<evidence type="ECO:0000256" key="3">
    <source>
        <dbReference type="ARBA" id="ARBA00022538"/>
    </source>
</evidence>
<dbReference type="SUPFAM" id="SSF81324">
    <property type="entry name" value="Voltage-gated potassium channels"/>
    <property type="match status" value="1"/>
</dbReference>
<feature type="compositionally biased region" description="Low complexity" evidence="12">
    <location>
        <begin position="157"/>
        <end position="176"/>
    </location>
</feature>
<keyword evidence="3" id="KW-0633">Potassium transport</keyword>
<dbReference type="AlphaFoldDB" id="A0A811YR55"/>
<dbReference type="GO" id="GO:0005249">
    <property type="term" value="F:voltage-gated potassium channel activity"/>
    <property type="evidence" value="ECO:0007669"/>
    <property type="project" value="InterPro"/>
</dbReference>
<dbReference type="GO" id="GO:0001508">
    <property type="term" value="P:action potential"/>
    <property type="evidence" value="ECO:0007669"/>
    <property type="project" value="TreeGrafter"/>
</dbReference>
<evidence type="ECO:0000256" key="7">
    <source>
        <dbReference type="ARBA" id="ARBA00022958"/>
    </source>
</evidence>
<reference evidence="15" key="1">
    <citation type="submission" date="2020-12" db="EMBL/GenBank/DDBJ databases">
        <authorList>
            <consortium name="Molecular Ecology Group"/>
        </authorList>
    </citation>
    <scope>NUCLEOTIDE SEQUENCE</scope>
    <source>
        <strain evidence="15">TBG_1078</strain>
    </source>
</reference>
<keyword evidence="8" id="KW-1133">Transmembrane helix</keyword>
<feature type="domain" description="Ion transport" evidence="13">
    <location>
        <begin position="235"/>
        <end position="289"/>
    </location>
</feature>
<organism evidence="15 17">
    <name type="scientific">Nyctereutes procyonoides</name>
    <name type="common">Raccoon dog</name>
    <name type="synonym">Canis procyonoides</name>
    <dbReference type="NCBI Taxonomy" id="34880"/>
    <lineage>
        <taxon>Eukaryota</taxon>
        <taxon>Metazoa</taxon>
        <taxon>Chordata</taxon>
        <taxon>Craniata</taxon>
        <taxon>Vertebrata</taxon>
        <taxon>Euteleostomi</taxon>
        <taxon>Mammalia</taxon>
        <taxon>Eutheria</taxon>
        <taxon>Laurasiatheria</taxon>
        <taxon>Carnivora</taxon>
        <taxon>Caniformia</taxon>
        <taxon>Canidae</taxon>
        <taxon>Nyctereutes</taxon>
    </lineage>
</organism>
<keyword evidence="11" id="KW-0407">Ion channel</keyword>
<evidence type="ECO:0000256" key="6">
    <source>
        <dbReference type="ARBA" id="ARBA00022882"/>
    </source>
</evidence>
<dbReference type="InterPro" id="IPR013099">
    <property type="entry name" value="K_chnl_dom"/>
</dbReference>
<dbReference type="InterPro" id="IPR027359">
    <property type="entry name" value="Volt_channel_dom_sf"/>
</dbReference>